<dbReference type="Pfam" id="PF00069">
    <property type="entry name" value="Pkinase"/>
    <property type="match status" value="1"/>
</dbReference>
<evidence type="ECO:0000256" key="6">
    <source>
        <dbReference type="ARBA" id="ARBA00022527"/>
    </source>
</evidence>
<evidence type="ECO:0000256" key="12">
    <source>
        <dbReference type="ARBA" id="ARBA00022840"/>
    </source>
</evidence>
<dbReference type="InterPro" id="IPR000719">
    <property type="entry name" value="Prot_kinase_dom"/>
</dbReference>
<accession>A0A6A5T4L1</accession>
<evidence type="ECO:0000256" key="7">
    <source>
        <dbReference type="ARBA" id="ARBA00022553"/>
    </source>
</evidence>
<evidence type="ECO:0000259" key="18">
    <source>
        <dbReference type="PROSITE" id="PS50011"/>
    </source>
</evidence>
<dbReference type="GO" id="GO:0004674">
    <property type="term" value="F:protein serine/threonine kinase activity"/>
    <property type="evidence" value="ECO:0007669"/>
    <property type="project" value="UniProtKB-KW"/>
</dbReference>
<dbReference type="PANTHER" id="PTHR48012">
    <property type="entry name" value="STERILE20-LIKE KINASE, ISOFORM B-RELATED"/>
    <property type="match status" value="1"/>
</dbReference>
<evidence type="ECO:0000313" key="19">
    <source>
        <dbReference type="EMBL" id="KAF1944007.1"/>
    </source>
</evidence>
<keyword evidence="10 16" id="KW-0547">Nucleotide-binding</keyword>
<dbReference type="EC" id="2.7.11.1" evidence="4"/>
<evidence type="ECO:0000256" key="14">
    <source>
        <dbReference type="ARBA" id="ARBA00047899"/>
    </source>
</evidence>
<dbReference type="AlphaFoldDB" id="A0A6A5T4L1"/>
<organism evidence="19 20">
    <name type="scientific">Clathrospora elynae</name>
    <dbReference type="NCBI Taxonomy" id="706981"/>
    <lineage>
        <taxon>Eukaryota</taxon>
        <taxon>Fungi</taxon>
        <taxon>Dikarya</taxon>
        <taxon>Ascomycota</taxon>
        <taxon>Pezizomycotina</taxon>
        <taxon>Dothideomycetes</taxon>
        <taxon>Pleosporomycetidae</taxon>
        <taxon>Pleosporales</taxon>
        <taxon>Diademaceae</taxon>
        <taxon>Clathrospora</taxon>
    </lineage>
</organism>
<keyword evidence="20" id="KW-1185">Reference proteome</keyword>
<evidence type="ECO:0000256" key="13">
    <source>
        <dbReference type="ARBA" id="ARBA00022842"/>
    </source>
</evidence>
<evidence type="ECO:0000256" key="5">
    <source>
        <dbReference type="ARBA" id="ARBA00022490"/>
    </source>
</evidence>
<evidence type="ECO:0000256" key="10">
    <source>
        <dbReference type="ARBA" id="ARBA00022741"/>
    </source>
</evidence>
<keyword evidence="5" id="KW-0963">Cytoplasm</keyword>
<evidence type="ECO:0000256" key="1">
    <source>
        <dbReference type="ARBA" id="ARBA00001946"/>
    </source>
</evidence>
<name>A0A6A5T4L1_9PLEO</name>
<keyword evidence="7" id="KW-0597">Phosphoprotein</keyword>
<evidence type="ECO:0000313" key="20">
    <source>
        <dbReference type="Proteomes" id="UP000800038"/>
    </source>
</evidence>
<dbReference type="InterPro" id="IPR050629">
    <property type="entry name" value="STE20/SPS1-PAK"/>
</dbReference>
<dbReference type="SMART" id="SM00220">
    <property type="entry name" value="S_TKc"/>
    <property type="match status" value="1"/>
</dbReference>
<evidence type="ECO:0000256" key="17">
    <source>
        <dbReference type="SAM" id="MobiDB-lite"/>
    </source>
</evidence>
<dbReference type="GO" id="GO:0046872">
    <property type="term" value="F:metal ion binding"/>
    <property type="evidence" value="ECO:0007669"/>
    <property type="project" value="UniProtKB-KW"/>
</dbReference>
<feature type="compositionally biased region" description="Low complexity" evidence="17">
    <location>
        <begin position="584"/>
        <end position="603"/>
    </location>
</feature>
<comment type="catalytic activity">
    <reaction evidence="15">
        <text>L-seryl-[protein] + ATP = O-phospho-L-seryl-[protein] + ADP + H(+)</text>
        <dbReference type="Rhea" id="RHEA:17989"/>
        <dbReference type="Rhea" id="RHEA-COMP:9863"/>
        <dbReference type="Rhea" id="RHEA-COMP:11604"/>
        <dbReference type="ChEBI" id="CHEBI:15378"/>
        <dbReference type="ChEBI" id="CHEBI:29999"/>
        <dbReference type="ChEBI" id="CHEBI:30616"/>
        <dbReference type="ChEBI" id="CHEBI:83421"/>
        <dbReference type="ChEBI" id="CHEBI:456216"/>
        <dbReference type="EC" id="2.7.11.1"/>
    </reaction>
</comment>
<feature type="binding site" evidence="16">
    <location>
        <position position="34"/>
    </location>
    <ligand>
        <name>ATP</name>
        <dbReference type="ChEBI" id="CHEBI:30616"/>
    </ligand>
</feature>
<sequence>MADNYQVMEELGSGSFGKVFKAIDRSTGETVAIKHIDLEDSTEELADIQAEISLLSTCHSPYITEYKTSFVKGVKLWIVMEYLGGGSAADLLAPGTFSEAHIAITCRELLLGLDYLHSTGKIHRDIKAANVLLTDQGRVKLADFGVAAQLTNMKSQRLTFVGTPFWMAPEVIQEAGYDFRADIWSLGITAMELAEGAPPHAGSHPMKVLFTIPKCPAPRLEGDEWSKDFKDFIAQCLIKDPDRRATAKELLKHRFVQRAGKVEALRELVERKQMFDARKEQQAESHPKYYEETMVDLSPRFEEEDGWDFDTVKRGTVAARQTAKRRKMARILASDTDTVHMMQRMDLNAAPLGDITDSPLPASRRSSSRNFSQATAFRVTSGNTPTARRVSNVPKQPLGLDLTYGNSPSTVRHFKRVSSGERRAALRSNPPSDPGNQTNPSFHPNPEARTFRPLPPNSNHSRDTNNENEPPAPEYPPMQVTKDALYGRRAYSKALDSVFQEAHADTASPHQREAIGRVAQAWQHLDEVDPHGEFQLLKAMVDRLKNDPKLASALGIEVLPAQSPRNHNSNSSDSSYGGTTVHGTSTTRIRSRTTHTSTSTVSKSSEEYDHTPSSTPNGTPRGTTSGTPVKGGPKLNLTKTNPHLKSHRRRQSAYDVGEKGFGADGQAAFDEKKLPGYVEPGMDQQGLLADILYGQWMQGLRSRWPVA</sequence>
<dbReference type="PROSITE" id="PS00107">
    <property type="entry name" value="PROTEIN_KINASE_ATP"/>
    <property type="match status" value="1"/>
</dbReference>
<comment type="similarity">
    <text evidence="3">Belongs to the protein kinase superfamily. STE Ser/Thr protein kinase family. STE20 subfamily.</text>
</comment>
<keyword evidence="13" id="KW-0460">Magnesium</keyword>
<evidence type="ECO:0000256" key="3">
    <source>
        <dbReference type="ARBA" id="ARBA00008874"/>
    </source>
</evidence>
<evidence type="ECO:0000256" key="8">
    <source>
        <dbReference type="ARBA" id="ARBA00022679"/>
    </source>
</evidence>
<dbReference type="SUPFAM" id="SSF56112">
    <property type="entry name" value="Protein kinase-like (PK-like)"/>
    <property type="match status" value="1"/>
</dbReference>
<keyword evidence="6" id="KW-0723">Serine/threonine-protein kinase</keyword>
<comment type="subcellular location">
    <subcellularLocation>
        <location evidence="2">Cytoplasm</location>
    </subcellularLocation>
</comment>
<dbReference type="InterPro" id="IPR017441">
    <property type="entry name" value="Protein_kinase_ATP_BS"/>
</dbReference>
<dbReference type="PANTHER" id="PTHR48012:SF10">
    <property type="entry name" value="FI20177P1"/>
    <property type="match status" value="1"/>
</dbReference>
<dbReference type="OrthoDB" id="248923at2759"/>
<dbReference type="EMBL" id="ML976020">
    <property type="protein sequence ID" value="KAF1944007.1"/>
    <property type="molecule type" value="Genomic_DNA"/>
</dbReference>
<keyword evidence="9" id="KW-0479">Metal-binding</keyword>
<evidence type="ECO:0000256" key="9">
    <source>
        <dbReference type="ARBA" id="ARBA00022723"/>
    </source>
</evidence>
<comment type="cofactor">
    <cofactor evidence="1">
        <name>Mg(2+)</name>
        <dbReference type="ChEBI" id="CHEBI:18420"/>
    </cofactor>
</comment>
<feature type="region of interest" description="Disordered" evidence="17">
    <location>
        <begin position="561"/>
        <end position="654"/>
    </location>
</feature>
<evidence type="ECO:0000256" key="2">
    <source>
        <dbReference type="ARBA" id="ARBA00004496"/>
    </source>
</evidence>
<protein>
    <recommendedName>
        <fullName evidence="4">non-specific serine/threonine protein kinase</fullName>
        <ecNumber evidence="4">2.7.11.1</ecNumber>
    </recommendedName>
</protein>
<proteinExistence type="inferred from homology"/>
<gene>
    <name evidence="19" type="ORF">EJ02DRAFT_510573</name>
</gene>
<evidence type="ECO:0000256" key="15">
    <source>
        <dbReference type="ARBA" id="ARBA00048679"/>
    </source>
</evidence>
<feature type="compositionally biased region" description="Basic residues" evidence="17">
    <location>
        <begin position="642"/>
        <end position="651"/>
    </location>
</feature>
<reference evidence="19" key="1">
    <citation type="journal article" date="2020" name="Stud. Mycol.">
        <title>101 Dothideomycetes genomes: a test case for predicting lifestyles and emergence of pathogens.</title>
        <authorList>
            <person name="Haridas S."/>
            <person name="Albert R."/>
            <person name="Binder M."/>
            <person name="Bloem J."/>
            <person name="Labutti K."/>
            <person name="Salamov A."/>
            <person name="Andreopoulos B."/>
            <person name="Baker S."/>
            <person name="Barry K."/>
            <person name="Bills G."/>
            <person name="Bluhm B."/>
            <person name="Cannon C."/>
            <person name="Castanera R."/>
            <person name="Culley D."/>
            <person name="Daum C."/>
            <person name="Ezra D."/>
            <person name="Gonzalez J."/>
            <person name="Henrissat B."/>
            <person name="Kuo A."/>
            <person name="Liang C."/>
            <person name="Lipzen A."/>
            <person name="Lutzoni F."/>
            <person name="Magnuson J."/>
            <person name="Mondo S."/>
            <person name="Nolan M."/>
            <person name="Ohm R."/>
            <person name="Pangilinan J."/>
            <person name="Park H.-J."/>
            <person name="Ramirez L."/>
            <person name="Alfaro M."/>
            <person name="Sun H."/>
            <person name="Tritt A."/>
            <person name="Yoshinaga Y."/>
            <person name="Zwiers L.-H."/>
            <person name="Turgeon B."/>
            <person name="Goodwin S."/>
            <person name="Spatafora J."/>
            <person name="Crous P."/>
            <person name="Grigoriev I."/>
        </authorList>
    </citation>
    <scope>NUCLEOTIDE SEQUENCE</scope>
    <source>
        <strain evidence="19">CBS 161.51</strain>
    </source>
</reference>
<dbReference type="PROSITE" id="PS50011">
    <property type="entry name" value="PROTEIN_KINASE_DOM"/>
    <property type="match status" value="1"/>
</dbReference>
<dbReference type="Proteomes" id="UP000800038">
    <property type="component" value="Unassembled WGS sequence"/>
</dbReference>
<evidence type="ECO:0000256" key="4">
    <source>
        <dbReference type="ARBA" id="ARBA00012513"/>
    </source>
</evidence>
<keyword evidence="11 19" id="KW-0418">Kinase</keyword>
<keyword evidence="12 16" id="KW-0067">ATP-binding</keyword>
<keyword evidence="8" id="KW-0808">Transferase</keyword>
<feature type="compositionally biased region" description="Polar residues" evidence="17">
    <location>
        <begin position="563"/>
        <end position="583"/>
    </location>
</feature>
<dbReference type="InterPro" id="IPR011009">
    <property type="entry name" value="Kinase-like_dom_sf"/>
</dbReference>
<evidence type="ECO:0000256" key="16">
    <source>
        <dbReference type="PROSITE-ProRule" id="PRU10141"/>
    </source>
</evidence>
<dbReference type="GO" id="GO:0005737">
    <property type="term" value="C:cytoplasm"/>
    <property type="evidence" value="ECO:0007669"/>
    <property type="project" value="UniProtKB-SubCell"/>
</dbReference>
<dbReference type="Gene3D" id="1.10.510.10">
    <property type="entry name" value="Transferase(Phosphotransferase) domain 1"/>
    <property type="match status" value="1"/>
</dbReference>
<evidence type="ECO:0000256" key="11">
    <source>
        <dbReference type="ARBA" id="ARBA00022777"/>
    </source>
</evidence>
<feature type="compositionally biased region" description="Polar residues" evidence="17">
    <location>
        <begin position="370"/>
        <end position="386"/>
    </location>
</feature>
<dbReference type="CDD" id="cd06609">
    <property type="entry name" value="STKc_MST3_like"/>
    <property type="match status" value="1"/>
</dbReference>
<dbReference type="GO" id="GO:0005524">
    <property type="term" value="F:ATP binding"/>
    <property type="evidence" value="ECO:0007669"/>
    <property type="project" value="UniProtKB-UniRule"/>
</dbReference>
<feature type="domain" description="Protein kinase" evidence="18">
    <location>
        <begin position="5"/>
        <end position="256"/>
    </location>
</feature>
<dbReference type="FunFam" id="1.10.510.10:FF:000411">
    <property type="entry name" value="Probable Ste20-like kinase Don3"/>
    <property type="match status" value="1"/>
</dbReference>
<feature type="compositionally biased region" description="Polar residues" evidence="17">
    <location>
        <begin position="611"/>
        <end position="627"/>
    </location>
</feature>
<comment type="catalytic activity">
    <reaction evidence="14">
        <text>L-threonyl-[protein] + ATP = O-phospho-L-threonyl-[protein] + ADP + H(+)</text>
        <dbReference type="Rhea" id="RHEA:46608"/>
        <dbReference type="Rhea" id="RHEA-COMP:11060"/>
        <dbReference type="Rhea" id="RHEA-COMP:11605"/>
        <dbReference type="ChEBI" id="CHEBI:15378"/>
        <dbReference type="ChEBI" id="CHEBI:30013"/>
        <dbReference type="ChEBI" id="CHEBI:30616"/>
        <dbReference type="ChEBI" id="CHEBI:61977"/>
        <dbReference type="ChEBI" id="CHEBI:456216"/>
        <dbReference type="EC" id="2.7.11.1"/>
    </reaction>
</comment>
<feature type="region of interest" description="Disordered" evidence="17">
    <location>
        <begin position="350"/>
        <end position="479"/>
    </location>
</feature>